<feature type="domain" description="Response regulatory" evidence="3">
    <location>
        <begin position="4"/>
        <end position="115"/>
    </location>
</feature>
<keyword evidence="1" id="KW-0902">Two-component regulatory system</keyword>
<feature type="domain" description="HTH LytTR-type" evidence="4">
    <location>
        <begin position="145"/>
        <end position="230"/>
    </location>
</feature>
<reference evidence="5" key="2">
    <citation type="submission" date="2020-09" db="EMBL/GenBank/DDBJ databases">
        <authorList>
            <person name="Sun Q."/>
            <person name="Kim S."/>
        </authorList>
    </citation>
    <scope>NUCLEOTIDE SEQUENCE</scope>
    <source>
        <strain evidence="5">KCTC 42731</strain>
    </source>
</reference>
<dbReference type="Gene3D" id="3.40.50.2300">
    <property type="match status" value="1"/>
</dbReference>
<dbReference type="InterPro" id="IPR001789">
    <property type="entry name" value="Sig_transdc_resp-reg_receiver"/>
</dbReference>
<keyword evidence="6" id="KW-1185">Reference proteome</keyword>
<dbReference type="PANTHER" id="PTHR37299:SF1">
    <property type="entry name" value="STAGE 0 SPORULATION PROTEIN A HOMOLOG"/>
    <property type="match status" value="1"/>
</dbReference>
<dbReference type="PROSITE" id="PS50110">
    <property type="entry name" value="RESPONSE_REGULATORY"/>
    <property type="match status" value="1"/>
</dbReference>
<name>A0A919EJI0_9GAMM</name>
<dbReference type="Pfam" id="PF00072">
    <property type="entry name" value="Response_reg"/>
    <property type="match status" value="1"/>
</dbReference>
<dbReference type="InterPro" id="IPR011006">
    <property type="entry name" value="CheY-like_superfamily"/>
</dbReference>
<dbReference type="RefSeq" id="WP_189769722.1">
    <property type="nucleotide sequence ID" value="NZ_BNCK01000004.1"/>
</dbReference>
<feature type="modified residue" description="4-aspartylphosphate" evidence="2">
    <location>
        <position position="55"/>
    </location>
</feature>
<sequence>MPIKVVLLDDESHVTELLTQYCNSIEAIELKACFSNPADALHYINTHDIDLLVSDINMPLISGLDVVKSLTKQIKVIFITAHSEYAVDAYEVDVVDYIVKPVLLPRFVKAIGKVQQALNAQTPTQNTVNQPRYIFVKDSGIKKRILLDDILYLHAQGDYTEIFLNSGKLFLLGNLSSFEQSLPSQEFIRIHRSIIVNIAKVDAIDKDHLMIGNIDLTIGKTYRSTIEAMF</sequence>
<dbReference type="Gene3D" id="2.40.50.1020">
    <property type="entry name" value="LytTr DNA-binding domain"/>
    <property type="match status" value="1"/>
</dbReference>
<reference evidence="5" key="1">
    <citation type="journal article" date="2014" name="Int. J. Syst. Evol. Microbiol.">
        <title>Complete genome sequence of Corynebacterium casei LMG S-19264T (=DSM 44701T), isolated from a smear-ripened cheese.</title>
        <authorList>
            <consortium name="US DOE Joint Genome Institute (JGI-PGF)"/>
            <person name="Walter F."/>
            <person name="Albersmeier A."/>
            <person name="Kalinowski J."/>
            <person name="Ruckert C."/>
        </authorList>
    </citation>
    <scope>NUCLEOTIDE SEQUENCE</scope>
    <source>
        <strain evidence="5">KCTC 42731</strain>
    </source>
</reference>
<dbReference type="PROSITE" id="PS50930">
    <property type="entry name" value="HTH_LYTTR"/>
    <property type="match status" value="1"/>
</dbReference>
<evidence type="ECO:0000256" key="2">
    <source>
        <dbReference type="PROSITE-ProRule" id="PRU00169"/>
    </source>
</evidence>
<evidence type="ECO:0000259" key="4">
    <source>
        <dbReference type="PROSITE" id="PS50930"/>
    </source>
</evidence>
<dbReference type="SMART" id="SM00850">
    <property type="entry name" value="LytTR"/>
    <property type="match status" value="1"/>
</dbReference>
<dbReference type="PANTHER" id="PTHR37299">
    <property type="entry name" value="TRANSCRIPTIONAL REGULATOR-RELATED"/>
    <property type="match status" value="1"/>
</dbReference>
<dbReference type="GO" id="GO:0000156">
    <property type="term" value="F:phosphorelay response regulator activity"/>
    <property type="evidence" value="ECO:0007669"/>
    <property type="project" value="InterPro"/>
</dbReference>
<evidence type="ECO:0000256" key="1">
    <source>
        <dbReference type="ARBA" id="ARBA00023012"/>
    </source>
</evidence>
<keyword evidence="2" id="KW-0597">Phosphoprotein</keyword>
<dbReference type="SMART" id="SM00448">
    <property type="entry name" value="REC"/>
    <property type="match status" value="1"/>
</dbReference>
<gene>
    <name evidence="5" type="ORF">GCM10017161_18990</name>
</gene>
<dbReference type="EMBL" id="BNCK01000004">
    <property type="protein sequence ID" value="GHF91368.1"/>
    <property type="molecule type" value="Genomic_DNA"/>
</dbReference>
<dbReference type="AlphaFoldDB" id="A0A919EJI0"/>
<organism evidence="5 6">
    <name type="scientific">Thalassotalea marina</name>
    <dbReference type="NCBI Taxonomy" id="1673741"/>
    <lineage>
        <taxon>Bacteria</taxon>
        <taxon>Pseudomonadati</taxon>
        <taxon>Pseudomonadota</taxon>
        <taxon>Gammaproteobacteria</taxon>
        <taxon>Alteromonadales</taxon>
        <taxon>Colwelliaceae</taxon>
        <taxon>Thalassotalea</taxon>
    </lineage>
</organism>
<dbReference type="Pfam" id="PF04397">
    <property type="entry name" value="LytTR"/>
    <property type="match status" value="1"/>
</dbReference>
<evidence type="ECO:0000259" key="3">
    <source>
        <dbReference type="PROSITE" id="PS50110"/>
    </source>
</evidence>
<keyword evidence="5" id="KW-0238">DNA-binding</keyword>
<dbReference type="Proteomes" id="UP000623842">
    <property type="component" value="Unassembled WGS sequence"/>
</dbReference>
<proteinExistence type="predicted"/>
<dbReference type="InterPro" id="IPR046947">
    <property type="entry name" value="LytR-like"/>
</dbReference>
<evidence type="ECO:0000313" key="5">
    <source>
        <dbReference type="EMBL" id="GHF91368.1"/>
    </source>
</evidence>
<dbReference type="InterPro" id="IPR007492">
    <property type="entry name" value="LytTR_DNA-bd_dom"/>
</dbReference>
<accession>A0A919EJI0</accession>
<comment type="caution">
    <text evidence="5">The sequence shown here is derived from an EMBL/GenBank/DDBJ whole genome shotgun (WGS) entry which is preliminary data.</text>
</comment>
<evidence type="ECO:0000313" key="6">
    <source>
        <dbReference type="Proteomes" id="UP000623842"/>
    </source>
</evidence>
<dbReference type="SUPFAM" id="SSF52172">
    <property type="entry name" value="CheY-like"/>
    <property type="match status" value="1"/>
</dbReference>
<protein>
    <submittedName>
        <fullName evidence="5">DNA-binding response regulator</fullName>
    </submittedName>
</protein>
<dbReference type="GO" id="GO:0003677">
    <property type="term" value="F:DNA binding"/>
    <property type="evidence" value="ECO:0007669"/>
    <property type="project" value="UniProtKB-KW"/>
</dbReference>